<keyword evidence="4" id="KW-1185">Reference proteome</keyword>
<evidence type="ECO:0000313" key="4">
    <source>
        <dbReference type="Proteomes" id="UP000292919"/>
    </source>
</evidence>
<feature type="domain" description="Flavin reductase like" evidence="2">
    <location>
        <begin position="20"/>
        <end position="134"/>
    </location>
</feature>
<evidence type="ECO:0000313" key="3">
    <source>
        <dbReference type="EMBL" id="TBH80697.1"/>
    </source>
</evidence>
<dbReference type="PANTHER" id="PTHR43567:SF5">
    <property type="entry name" value="HYPOTHETICAL CYTOSOLIC PROTEIN"/>
    <property type="match status" value="1"/>
</dbReference>
<dbReference type="PANTHER" id="PTHR43567">
    <property type="entry name" value="FLAVOREDOXIN-RELATED-RELATED"/>
    <property type="match status" value="1"/>
</dbReference>
<evidence type="ECO:0000259" key="2">
    <source>
        <dbReference type="Pfam" id="PF01613"/>
    </source>
</evidence>
<dbReference type="InterPro" id="IPR012349">
    <property type="entry name" value="Split_barrel_FMN-bd"/>
</dbReference>
<dbReference type="AlphaFoldDB" id="A0A6H3FCR7"/>
<name>A0A6H3FCR7_9BACT</name>
<dbReference type="Proteomes" id="UP000292919">
    <property type="component" value="Unassembled WGS sequence"/>
</dbReference>
<sequence length="179" mass="19699">MEKMKIVPFDYAKDIFAALPKGVLLTTKAGDNVNSMVIGWGTLGLEWQTPIFIAFVREHRFTREQLDKNPEFTVNVPVGPYDKKIIGVCGGKCGRNMDKIQAAGLTLVAPEVVSVPAVREFPLTLECKVVYSQQQDLAALTPKFKDACYPQDVDGSAVGSNRDAHIAYYGEIVSAYILK</sequence>
<gene>
    <name evidence="3" type="ORF">EB812_03695</name>
</gene>
<proteinExistence type="inferred from homology"/>
<dbReference type="Gene3D" id="2.30.110.10">
    <property type="entry name" value="Electron Transport, Fmn-binding Protein, Chain A"/>
    <property type="match status" value="1"/>
</dbReference>
<protein>
    <submittedName>
        <fullName evidence="3">Flavin reductase family protein</fullName>
    </submittedName>
</protein>
<dbReference type="EMBL" id="SIXC01000004">
    <property type="protein sequence ID" value="TBH80697.1"/>
    <property type="molecule type" value="Genomic_DNA"/>
</dbReference>
<dbReference type="SUPFAM" id="SSF50475">
    <property type="entry name" value="FMN-binding split barrel"/>
    <property type="match status" value="1"/>
</dbReference>
<organism evidence="3 4">
    <name type="scientific">Desulfovibrio legallii</name>
    <dbReference type="NCBI Taxonomy" id="571438"/>
    <lineage>
        <taxon>Bacteria</taxon>
        <taxon>Pseudomonadati</taxon>
        <taxon>Thermodesulfobacteriota</taxon>
        <taxon>Desulfovibrionia</taxon>
        <taxon>Desulfovibrionales</taxon>
        <taxon>Desulfovibrionaceae</taxon>
        <taxon>Desulfovibrio</taxon>
    </lineage>
</organism>
<dbReference type="GO" id="GO:0010181">
    <property type="term" value="F:FMN binding"/>
    <property type="evidence" value="ECO:0007669"/>
    <property type="project" value="InterPro"/>
</dbReference>
<dbReference type="Pfam" id="PF01613">
    <property type="entry name" value="Flavin_Reduct"/>
    <property type="match status" value="1"/>
</dbReference>
<reference evidence="3 4" key="1">
    <citation type="submission" date="2018-12" db="EMBL/GenBank/DDBJ databases">
        <title>First genome draft of Desulfovibrio legallis sp. nov.</title>
        <authorList>
            <person name="Ben Dhia O."/>
            <person name="Najjari A."/>
            <person name="Ferjani R."/>
            <person name="Fhoula I."/>
            <person name="Fardeau M.-L."/>
            <person name="Boudabbous A."/>
            <person name="Ouzari H.I."/>
        </authorList>
    </citation>
    <scope>NUCLEOTIDE SEQUENCE [LARGE SCALE GENOMIC DNA]</scope>
    <source>
        <strain evidence="3 4">H1T</strain>
    </source>
</reference>
<dbReference type="RefSeq" id="WP_118229291.1">
    <property type="nucleotide sequence ID" value="NZ_JAQDZC010000001.1"/>
</dbReference>
<dbReference type="InterPro" id="IPR002563">
    <property type="entry name" value="Flavin_Rdtase-like_dom"/>
</dbReference>
<evidence type="ECO:0000256" key="1">
    <source>
        <dbReference type="ARBA" id="ARBA00038054"/>
    </source>
</evidence>
<comment type="similarity">
    <text evidence="1">Belongs to the flavoredoxin family.</text>
</comment>
<dbReference type="InterPro" id="IPR052174">
    <property type="entry name" value="Flavoredoxin"/>
</dbReference>
<accession>A0A6H3FCR7</accession>
<dbReference type="GO" id="GO:0016646">
    <property type="term" value="F:oxidoreductase activity, acting on the CH-NH group of donors, NAD or NADP as acceptor"/>
    <property type="evidence" value="ECO:0007669"/>
    <property type="project" value="UniProtKB-ARBA"/>
</dbReference>
<comment type="caution">
    <text evidence="3">The sequence shown here is derived from an EMBL/GenBank/DDBJ whole genome shotgun (WGS) entry which is preliminary data.</text>
</comment>